<evidence type="ECO:0000259" key="3">
    <source>
        <dbReference type="Pfam" id="PF13532"/>
    </source>
</evidence>
<feature type="binding site" evidence="1">
    <location>
        <position position="921"/>
    </location>
    <ligand>
        <name>2-oxoglutarate</name>
        <dbReference type="ChEBI" id="CHEBI:16810"/>
    </ligand>
</feature>
<dbReference type="EMBL" id="CP144090">
    <property type="protein sequence ID" value="WWD08889.1"/>
    <property type="molecule type" value="Genomic_DNA"/>
</dbReference>
<dbReference type="KEGG" id="ker:91105804"/>
<feature type="region of interest" description="Disordered" evidence="2">
    <location>
        <begin position="108"/>
        <end position="160"/>
    </location>
</feature>
<dbReference type="GO" id="GO:0008198">
    <property type="term" value="F:ferrous iron binding"/>
    <property type="evidence" value="ECO:0007669"/>
    <property type="project" value="TreeGrafter"/>
</dbReference>
<proteinExistence type="predicted"/>
<feature type="compositionally biased region" description="Basic and acidic residues" evidence="2">
    <location>
        <begin position="539"/>
        <end position="554"/>
    </location>
</feature>
<dbReference type="PANTHER" id="PTHR31573:SF4">
    <property type="entry name" value="FE2OG DIOXYGENASE DOMAIN-CONTAINING PROTEIN"/>
    <property type="match status" value="1"/>
</dbReference>
<dbReference type="AlphaFoldDB" id="A0AAX4KSL6"/>
<evidence type="ECO:0000256" key="1">
    <source>
        <dbReference type="PIRSR" id="PIRSR632852-1"/>
    </source>
</evidence>
<dbReference type="Proteomes" id="UP001358614">
    <property type="component" value="Chromosome 2"/>
</dbReference>
<dbReference type="SUPFAM" id="SSF51197">
    <property type="entry name" value="Clavaminate synthase-like"/>
    <property type="match status" value="1"/>
</dbReference>
<dbReference type="InterPro" id="IPR032852">
    <property type="entry name" value="ALKBH2"/>
</dbReference>
<feature type="compositionally biased region" description="Basic and acidic residues" evidence="2">
    <location>
        <begin position="520"/>
        <end position="530"/>
    </location>
</feature>
<feature type="region of interest" description="Disordered" evidence="2">
    <location>
        <begin position="197"/>
        <end position="226"/>
    </location>
</feature>
<organism evidence="4 5">
    <name type="scientific">Kwoniella europaea PYCC6329</name>
    <dbReference type="NCBI Taxonomy" id="1423913"/>
    <lineage>
        <taxon>Eukaryota</taxon>
        <taxon>Fungi</taxon>
        <taxon>Dikarya</taxon>
        <taxon>Basidiomycota</taxon>
        <taxon>Agaricomycotina</taxon>
        <taxon>Tremellomycetes</taxon>
        <taxon>Tremellales</taxon>
        <taxon>Cryptococcaceae</taxon>
        <taxon>Kwoniella</taxon>
    </lineage>
</organism>
<accession>A0AAX4KSL6</accession>
<evidence type="ECO:0000256" key="2">
    <source>
        <dbReference type="SAM" id="MobiDB-lite"/>
    </source>
</evidence>
<feature type="compositionally biased region" description="Low complexity" evidence="2">
    <location>
        <begin position="579"/>
        <end position="591"/>
    </location>
</feature>
<evidence type="ECO:0000313" key="4">
    <source>
        <dbReference type="EMBL" id="WWD08889.1"/>
    </source>
</evidence>
<feature type="region of interest" description="Disordered" evidence="2">
    <location>
        <begin position="503"/>
        <end position="591"/>
    </location>
</feature>
<protein>
    <recommendedName>
        <fullName evidence="3">Alpha-ketoglutarate-dependent dioxygenase AlkB-like domain-containing protein</fullName>
    </recommendedName>
</protein>
<dbReference type="InterPro" id="IPR027450">
    <property type="entry name" value="AlkB-like"/>
</dbReference>
<feature type="compositionally biased region" description="Polar residues" evidence="2">
    <location>
        <begin position="142"/>
        <end position="159"/>
    </location>
</feature>
<dbReference type="GO" id="GO:0006307">
    <property type="term" value="P:DNA alkylation repair"/>
    <property type="evidence" value="ECO:0007669"/>
    <property type="project" value="TreeGrafter"/>
</dbReference>
<feature type="domain" description="Alpha-ketoglutarate-dependent dioxygenase AlkB-like" evidence="3">
    <location>
        <begin position="823"/>
        <end position="1003"/>
    </location>
</feature>
<dbReference type="InterPro" id="IPR037151">
    <property type="entry name" value="AlkB-like_sf"/>
</dbReference>
<feature type="binding site" evidence="1">
    <location>
        <position position="998"/>
    </location>
    <ligand>
        <name>2-oxoglutarate</name>
        <dbReference type="ChEBI" id="CHEBI:16810"/>
    </ligand>
</feature>
<feature type="binding site" evidence="1">
    <location>
        <position position="912"/>
    </location>
    <ligand>
        <name>2-oxoglutarate</name>
        <dbReference type="ChEBI" id="CHEBI:16810"/>
    </ligand>
</feature>
<dbReference type="GO" id="GO:0051747">
    <property type="term" value="F:cytosine C-5 DNA demethylase activity"/>
    <property type="evidence" value="ECO:0007669"/>
    <property type="project" value="TreeGrafter"/>
</dbReference>
<dbReference type="GO" id="GO:0035516">
    <property type="term" value="F:broad specificity oxidative DNA demethylase activity"/>
    <property type="evidence" value="ECO:0007669"/>
    <property type="project" value="TreeGrafter"/>
</dbReference>
<name>A0AAX4KSL6_9TREE</name>
<dbReference type="RefSeq" id="XP_066086856.1">
    <property type="nucleotide sequence ID" value="XM_066230759.1"/>
</dbReference>
<reference evidence="4 5" key="1">
    <citation type="submission" date="2024-01" db="EMBL/GenBank/DDBJ databases">
        <title>Comparative genomics of Cryptococcus and Kwoniella reveals pathogenesis evolution and contrasting modes of karyotype evolution via chromosome fusion or intercentromeric recombination.</title>
        <authorList>
            <person name="Coelho M.A."/>
            <person name="David-Palma M."/>
            <person name="Shea T."/>
            <person name="Bowers K."/>
            <person name="McGinley-Smith S."/>
            <person name="Mohammad A.W."/>
            <person name="Gnirke A."/>
            <person name="Yurkov A.M."/>
            <person name="Nowrousian M."/>
            <person name="Sun S."/>
            <person name="Cuomo C.A."/>
            <person name="Heitman J."/>
        </authorList>
    </citation>
    <scope>NUCLEOTIDE SEQUENCE [LARGE SCALE GENOMIC DNA]</scope>
    <source>
        <strain evidence="4 5">PYCC6329</strain>
    </source>
</reference>
<gene>
    <name evidence="4" type="ORF">V865_007003</name>
</gene>
<dbReference type="Gene3D" id="2.60.120.590">
    <property type="entry name" value="Alpha-ketoglutarate-dependent dioxygenase AlkB-like"/>
    <property type="match status" value="1"/>
</dbReference>
<evidence type="ECO:0000313" key="5">
    <source>
        <dbReference type="Proteomes" id="UP001358614"/>
    </source>
</evidence>
<dbReference type="PANTHER" id="PTHR31573">
    <property type="entry name" value="ALPHA-KETOGLUTARATE-DEPENDENT DIOXYGENASE ALKB HOMOLOG 2"/>
    <property type="match status" value="1"/>
</dbReference>
<dbReference type="GeneID" id="91105804"/>
<sequence>MSSGRIEDQDHHHLANNDIGEVIRYIPIRGGEGSGGRSHIQTNDHNAIHGEYIIDPPRRSNRVSKPTRRYSEYAVHLVASTAQAECKKRKRTPSAYIETSNTLPSTEIQHDVGQRSSPLSSPPQYSEHNLITSKGRQRRRIMTSTKVADSKPPRTSYSGWSCHKAPPDILSLLRFDRPPELLTLPSASAVEESYQEAQASQSGHPNGGVKSRLTRRRPIQREREQAGLSVRDRVVVTAKKDGLKRKATENNQDEVQILPLPQTSFQPYLQIGNGIASSRFCKVLRILAGLQDSRSRRAEVLPQPRNRPPVWAESRQELCEALPYYRSFQSGLYMHKKVANGYLLEAFPAPRDIWAHKGKVIISHGGGQCIRRFKSDGTPGPATLQADQSRSDARVDTLLLAHERRIPIVLIAGRGYEGLPWELDCAYVILGWYWISLTWVEAEWPPLGMSPPKERGYFHRVKIRFDWVESQGKPWWINSNYFTNIPDAVNIAVPHTDTWKKWSRESSPLTPLPSEGDGISYKDIRDDVNLPKDGPCCNKENRTNDDLCTPKKMDVSSLLNPTGLPTPPHSSPKRPNHLSSSTPPSPCSSTTHRQFWPGDQFLSTAQPLSTFTEHSLNHSQFPAPTTCTSCHRPIVRIYQEGLVCFQPQCQAFFMLDSPIGFLPIPPGFSLSYDEDFLKPRGTPPEVMIPYSVVPQEPVRVVPETEEMEGEVGGRTLWRGWVCRRCGRANCRYRWEVWECRNCGNTLAPVDPSRIIVKKDLPHIPPSFLGDSKIDPSSGITSNMKWISEIGGVCMVYKLPYAGKVYHLIQPDCHLADDLLQDYQKAANEGGWFQRRPLKGQILKFPLLVKGQFLAQHFAVNFGAAYKYQVDTLSYPFEESPECVTRSLDLINDRVRMILDEEIAFNEILSVMYREGQKMSWHDDGEAGLGPVVSSLSLGNQAIMSFRLKTPRVNLNQTYYNGMADRESKKISPTALSFTLSHGDIMIMQGSDIQKKYDHKVIPMGFRIASTARVIGLP</sequence>
<keyword evidence="5" id="KW-1185">Reference proteome</keyword>
<feature type="compositionally biased region" description="Polar residues" evidence="2">
    <location>
        <begin position="114"/>
        <end position="134"/>
    </location>
</feature>
<dbReference type="Pfam" id="PF13532">
    <property type="entry name" value="2OG-FeII_Oxy_2"/>
    <property type="match status" value="1"/>
</dbReference>